<evidence type="ECO:0000313" key="2">
    <source>
        <dbReference type="Proteomes" id="UP000070520"/>
    </source>
</evidence>
<comment type="caution">
    <text evidence="1">The sequence shown here is derived from an EMBL/GenBank/DDBJ whole genome shotgun (WGS) entry which is preliminary data.</text>
</comment>
<protein>
    <submittedName>
        <fullName evidence="1">Uncharacterized protein</fullName>
    </submittedName>
</protein>
<keyword evidence="2" id="KW-1185">Reference proteome</keyword>
<organism evidence="1 2">
    <name type="scientific">candidate division MSBL1 archaeon SCGC-AAA261C02</name>
    <dbReference type="NCBI Taxonomy" id="1698272"/>
    <lineage>
        <taxon>Archaea</taxon>
        <taxon>Methanobacteriati</taxon>
        <taxon>Methanobacteriota</taxon>
        <taxon>candidate division MSBL1</taxon>
    </lineage>
</organism>
<proteinExistence type="predicted"/>
<accession>A0A133V2F1</accession>
<sequence>MEKPELDWIVEKASELLSDKVEDSPLKEEDVDLAFEIFADPRLKKVSKSFDSEEEYTKAVNYVRVKLHEIYKKLNEEHWSEE</sequence>
<gene>
    <name evidence="1" type="ORF">AKJ42_00105</name>
</gene>
<dbReference type="AlphaFoldDB" id="A0A133V2F1"/>
<name>A0A133V2F1_9EURY</name>
<reference evidence="1 2" key="1">
    <citation type="journal article" date="2016" name="Sci. Rep.">
        <title>Metabolic traits of an uncultured archaeal lineage -MSBL1- from brine pools of the Red Sea.</title>
        <authorList>
            <person name="Mwirichia R."/>
            <person name="Alam I."/>
            <person name="Rashid M."/>
            <person name="Vinu M."/>
            <person name="Ba-Alawi W."/>
            <person name="Anthony Kamau A."/>
            <person name="Kamanda Ngugi D."/>
            <person name="Goker M."/>
            <person name="Klenk H.P."/>
            <person name="Bajic V."/>
            <person name="Stingl U."/>
        </authorList>
    </citation>
    <scope>NUCLEOTIDE SEQUENCE [LARGE SCALE GENOMIC DNA]</scope>
    <source>
        <strain evidence="1">SCGC-AAA261C02</strain>
    </source>
</reference>
<dbReference type="Proteomes" id="UP000070520">
    <property type="component" value="Unassembled WGS sequence"/>
</dbReference>
<dbReference type="EMBL" id="LHXW01000001">
    <property type="protein sequence ID" value="KXB00613.1"/>
    <property type="molecule type" value="Genomic_DNA"/>
</dbReference>
<evidence type="ECO:0000313" key="1">
    <source>
        <dbReference type="EMBL" id="KXB00613.1"/>
    </source>
</evidence>